<dbReference type="InterPro" id="IPR009056">
    <property type="entry name" value="Cyt_c-like_dom"/>
</dbReference>
<dbReference type="RefSeq" id="WP_377360666.1">
    <property type="nucleotide sequence ID" value="NZ_JBHTCM010000026.1"/>
</dbReference>
<dbReference type="Pfam" id="PF00034">
    <property type="entry name" value="Cytochrom_C"/>
    <property type="match status" value="1"/>
</dbReference>
<feature type="domain" description="Cytochrome c" evidence="10">
    <location>
        <begin position="50"/>
        <end position="181"/>
    </location>
</feature>
<dbReference type="EMBL" id="JBHTCM010000026">
    <property type="protein sequence ID" value="MFC7335128.1"/>
    <property type="molecule type" value="Genomic_DNA"/>
</dbReference>
<evidence type="ECO:0000256" key="5">
    <source>
        <dbReference type="ARBA" id="ARBA00022764"/>
    </source>
</evidence>
<dbReference type="PIRSF" id="PIRSF000294">
    <property type="entry name" value="Cytochrome-c_peroxidase"/>
    <property type="match status" value="1"/>
</dbReference>
<evidence type="ECO:0000256" key="6">
    <source>
        <dbReference type="ARBA" id="ARBA00023002"/>
    </source>
</evidence>
<keyword evidence="7 8" id="KW-0408">Iron</keyword>
<evidence type="ECO:0000313" key="11">
    <source>
        <dbReference type="EMBL" id="MFC7335128.1"/>
    </source>
</evidence>
<keyword evidence="2 8" id="KW-0349">Heme</keyword>
<dbReference type="SUPFAM" id="SSF46626">
    <property type="entry name" value="Cytochrome c"/>
    <property type="match status" value="2"/>
</dbReference>
<accession>A0ABW2L176</accession>
<dbReference type="Gene3D" id="1.10.760.10">
    <property type="entry name" value="Cytochrome c-like domain"/>
    <property type="match status" value="2"/>
</dbReference>
<comment type="caution">
    <text evidence="11">The sequence shown here is derived from an EMBL/GenBank/DDBJ whole genome shotgun (WGS) entry which is preliminary data.</text>
</comment>
<reference evidence="12" key="1">
    <citation type="journal article" date="2019" name="Int. J. Syst. Evol. Microbiol.">
        <title>The Global Catalogue of Microorganisms (GCM) 10K type strain sequencing project: providing services to taxonomists for standard genome sequencing and annotation.</title>
        <authorList>
            <consortium name="The Broad Institute Genomics Platform"/>
            <consortium name="The Broad Institute Genome Sequencing Center for Infectious Disease"/>
            <person name="Wu L."/>
            <person name="Ma J."/>
        </authorList>
    </citation>
    <scope>NUCLEOTIDE SEQUENCE [LARGE SCALE GENOMIC DNA]</scope>
    <source>
        <strain evidence="12">CGMCC 1.16275</strain>
    </source>
</reference>
<dbReference type="InterPro" id="IPR004852">
    <property type="entry name" value="Di-haem_cyt_c_peroxidsae"/>
</dbReference>
<evidence type="ECO:0000256" key="1">
    <source>
        <dbReference type="ARBA" id="ARBA00004418"/>
    </source>
</evidence>
<keyword evidence="12" id="KW-1185">Reference proteome</keyword>
<comment type="subcellular location">
    <subcellularLocation>
        <location evidence="1">Periplasm</location>
    </subcellularLocation>
</comment>
<keyword evidence="4 9" id="KW-0732">Signal</keyword>
<name>A0ABW2L176_9PROT</name>
<evidence type="ECO:0000313" key="12">
    <source>
        <dbReference type="Proteomes" id="UP001596456"/>
    </source>
</evidence>
<feature type="chain" id="PRO_5047029673" evidence="9">
    <location>
        <begin position="22"/>
        <end position="345"/>
    </location>
</feature>
<dbReference type="PANTHER" id="PTHR30600:SF7">
    <property type="entry name" value="CYTOCHROME C PEROXIDASE-RELATED"/>
    <property type="match status" value="1"/>
</dbReference>
<keyword evidence="3 8" id="KW-0479">Metal-binding</keyword>
<feature type="signal peptide" evidence="9">
    <location>
        <begin position="1"/>
        <end position="21"/>
    </location>
</feature>
<dbReference type="GO" id="GO:0004601">
    <property type="term" value="F:peroxidase activity"/>
    <property type="evidence" value="ECO:0007669"/>
    <property type="project" value="UniProtKB-KW"/>
</dbReference>
<keyword evidence="5" id="KW-0574">Periplasm</keyword>
<feature type="domain" description="Cytochrome c" evidence="10">
    <location>
        <begin position="204"/>
        <end position="321"/>
    </location>
</feature>
<protein>
    <submittedName>
        <fullName evidence="11">Cytochrome-c peroxidase</fullName>
    </submittedName>
</protein>
<organism evidence="11 12">
    <name type="scientific">Rhodocista pekingensis</name>
    <dbReference type="NCBI Taxonomy" id="201185"/>
    <lineage>
        <taxon>Bacteria</taxon>
        <taxon>Pseudomonadati</taxon>
        <taxon>Pseudomonadota</taxon>
        <taxon>Alphaproteobacteria</taxon>
        <taxon>Rhodospirillales</taxon>
        <taxon>Azospirillaceae</taxon>
        <taxon>Rhodocista</taxon>
    </lineage>
</organism>
<keyword evidence="6" id="KW-0560">Oxidoreductase</keyword>
<dbReference type="Pfam" id="PF03150">
    <property type="entry name" value="CCP_MauG"/>
    <property type="match status" value="1"/>
</dbReference>
<proteinExistence type="predicted"/>
<evidence type="ECO:0000256" key="9">
    <source>
        <dbReference type="SAM" id="SignalP"/>
    </source>
</evidence>
<dbReference type="PROSITE" id="PS51007">
    <property type="entry name" value="CYTC"/>
    <property type="match status" value="2"/>
</dbReference>
<evidence type="ECO:0000259" key="10">
    <source>
        <dbReference type="PROSITE" id="PS51007"/>
    </source>
</evidence>
<dbReference type="InterPro" id="IPR036909">
    <property type="entry name" value="Cyt_c-like_dom_sf"/>
</dbReference>
<evidence type="ECO:0000256" key="7">
    <source>
        <dbReference type="ARBA" id="ARBA00023004"/>
    </source>
</evidence>
<evidence type="ECO:0000256" key="4">
    <source>
        <dbReference type="ARBA" id="ARBA00022729"/>
    </source>
</evidence>
<dbReference type="Proteomes" id="UP001596456">
    <property type="component" value="Unassembled WGS sequence"/>
</dbReference>
<evidence type="ECO:0000256" key="8">
    <source>
        <dbReference type="PROSITE-ProRule" id="PRU00433"/>
    </source>
</evidence>
<gene>
    <name evidence="11" type="ORF">ACFQPS_18315</name>
</gene>
<dbReference type="PANTHER" id="PTHR30600">
    <property type="entry name" value="CYTOCHROME C PEROXIDASE-RELATED"/>
    <property type="match status" value="1"/>
</dbReference>
<evidence type="ECO:0000256" key="2">
    <source>
        <dbReference type="ARBA" id="ARBA00022617"/>
    </source>
</evidence>
<dbReference type="InterPro" id="IPR026259">
    <property type="entry name" value="MauG/Cytc_peroxidase"/>
</dbReference>
<evidence type="ECO:0000256" key="3">
    <source>
        <dbReference type="ARBA" id="ARBA00022723"/>
    </source>
</evidence>
<keyword evidence="11" id="KW-0575">Peroxidase</keyword>
<dbReference type="InterPro" id="IPR051395">
    <property type="entry name" value="Cytochrome_c_Peroxidase/MauG"/>
</dbReference>
<sequence length="345" mass="37036">MLRSLFFGVAFAALFTGPAAADPLLDEARSLFKPLPATAPVIKDNPATPEKVDLGRMLFFEPRLSSSHLFSCNSCHNVATGGVDGLETSIGHGWAAGPRNAPTVLNAVNNVAQFWDGRAKDLKTQAKGPIQAAVEMNSTPDRVLQVLTSMPEYKGLFAKAFPGEKDPVSFDNVAKAIEVFEATLITPDSPFDRFLAGDAKAMTAQQKKGLALFMEKGCSACHNGINVGGQDYFPFGVMEKPGADVLPAGDKGRFQVTNTATDEYVFRSPTLRNVTLTAPYFHSGKVWDLREAVAVMGNVQLGTVLSEEEIDAITAFLGSLTGRQPRIEVPILPPSTPQTPRPVTQ</sequence>